<dbReference type="EMBL" id="GGEC01001618">
    <property type="protein sequence ID" value="MBW82101.1"/>
    <property type="molecule type" value="Transcribed_RNA"/>
</dbReference>
<organism evidence="1">
    <name type="scientific">Rhizophora mucronata</name>
    <name type="common">Asiatic mangrove</name>
    <dbReference type="NCBI Taxonomy" id="61149"/>
    <lineage>
        <taxon>Eukaryota</taxon>
        <taxon>Viridiplantae</taxon>
        <taxon>Streptophyta</taxon>
        <taxon>Embryophyta</taxon>
        <taxon>Tracheophyta</taxon>
        <taxon>Spermatophyta</taxon>
        <taxon>Magnoliopsida</taxon>
        <taxon>eudicotyledons</taxon>
        <taxon>Gunneridae</taxon>
        <taxon>Pentapetalae</taxon>
        <taxon>rosids</taxon>
        <taxon>fabids</taxon>
        <taxon>Malpighiales</taxon>
        <taxon>Rhizophoraceae</taxon>
        <taxon>Rhizophora</taxon>
    </lineage>
</organism>
<evidence type="ECO:0000313" key="1">
    <source>
        <dbReference type="EMBL" id="MBW82101.1"/>
    </source>
</evidence>
<reference evidence="1" key="1">
    <citation type="submission" date="2018-02" db="EMBL/GenBank/DDBJ databases">
        <title>Rhizophora mucronata_Transcriptome.</title>
        <authorList>
            <person name="Meera S.P."/>
            <person name="Sreeshan A."/>
            <person name="Augustine A."/>
        </authorList>
    </citation>
    <scope>NUCLEOTIDE SEQUENCE</scope>
    <source>
        <tissue evidence="1">Leaf</tissue>
    </source>
</reference>
<proteinExistence type="predicted"/>
<sequence>MNLKNPKDQILSLEPRMNLRGLMKWAQMLSDQLQVELVE</sequence>
<protein>
    <submittedName>
        <fullName evidence="1">Uncharacterized protein</fullName>
    </submittedName>
</protein>
<name>A0A2P2ILL6_RHIMU</name>
<accession>A0A2P2ILL6</accession>
<dbReference type="AlphaFoldDB" id="A0A2P2ILL6"/>